<dbReference type="AlphaFoldDB" id="A0A1Y5PFL0"/>
<protein>
    <submittedName>
        <fullName evidence="1">Uncharacterized protein</fullName>
    </submittedName>
</protein>
<dbReference type="EMBL" id="FLQS01000039">
    <property type="protein sequence ID" value="SBS77496.1"/>
    <property type="molecule type" value="Genomic_DNA"/>
</dbReference>
<name>A0A1Y5PFL0_9MYCO</name>
<accession>A0A1Y5PFL0</accession>
<reference evidence="1" key="1">
    <citation type="submission" date="2016-03" db="EMBL/GenBank/DDBJ databases">
        <authorList>
            <person name="Ploux O."/>
        </authorList>
    </citation>
    <scope>NUCLEOTIDE SEQUENCE</scope>
    <source>
        <strain evidence="1">UC10</strain>
    </source>
</reference>
<proteinExistence type="predicted"/>
<gene>
    <name evidence="1" type="ORF">MHPYR_440008</name>
</gene>
<sequence length="57" mass="6332">MVLRGRGAMSAVVLEDVIRQLGRCRWHLFPPELSMGRYEPELSGLAPGRPGVWSSLP</sequence>
<organism evidence="1">
    <name type="scientific">uncultured Mycobacterium sp</name>
    <dbReference type="NCBI Taxonomy" id="171292"/>
    <lineage>
        <taxon>Bacteria</taxon>
        <taxon>Bacillati</taxon>
        <taxon>Actinomycetota</taxon>
        <taxon>Actinomycetes</taxon>
        <taxon>Mycobacteriales</taxon>
        <taxon>Mycobacteriaceae</taxon>
        <taxon>Mycobacterium</taxon>
        <taxon>environmental samples</taxon>
    </lineage>
</organism>
<evidence type="ECO:0000313" key="1">
    <source>
        <dbReference type="EMBL" id="SBS77496.1"/>
    </source>
</evidence>